<dbReference type="PRINTS" id="PR00038">
    <property type="entry name" value="HTHLUXR"/>
</dbReference>
<evidence type="ECO:0000313" key="7">
    <source>
        <dbReference type="Proteomes" id="UP000013085"/>
    </source>
</evidence>
<feature type="region of interest" description="Disordered" evidence="4">
    <location>
        <begin position="54"/>
        <end position="86"/>
    </location>
</feature>
<sequence length="215" mass="25532">MNTEQLKELNLELLTERQKDAVLMALEGKSQTEIGKLMGVTKQNVSALIKKAIERNSRSKTKECPKHHTGKRRSISPSPSPRRRNYDDYKIKDFSVLSPREREVISLKVEGLTHRQISDRLGISTNCIGVLLQRARGKLDGTYHDGLRLDINRKRREYVLKNPEKEKESREKSYRKNREKRIEDMREYNKQYYQKHRIEILHKKKEMRFKPEEKS</sequence>
<dbReference type="RefSeq" id="WP_002586947.1">
    <property type="nucleotide sequence ID" value="NZ_KB850984.1"/>
</dbReference>
<dbReference type="InterPro" id="IPR000792">
    <property type="entry name" value="Tscrpt_reg_LuxR_C"/>
</dbReference>
<evidence type="ECO:0000259" key="5">
    <source>
        <dbReference type="SMART" id="SM00421"/>
    </source>
</evidence>
<reference evidence="6 7" key="1">
    <citation type="submission" date="2013-01" db="EMBL/GenBank/DDBJ databases">
        <title>The Genome Sequence of Clostridium clostridioforme 90A8.</title>
        <authorList>
            <consortium name="The Broad Institute Genome Sequencing Platform"/>
            <person name="Earl A."/>
            <person name="Ward D."/>
            <person name="Feldgarden M."/>
            <person name="Gevers D."/>
            <person name="Courvalin P."/>
            <person name="Lambert T."/>
            <person name="Walker B."/>
            <person name="Young S.K."/>
            <person name="Zeng Q."/>
            <person name="Gargeya S."/>
            <person name="Fitzgerald M."/>
            <person name="Haas B."/>
            <person name="Abouelleil A."/>
            <person name="Alvarado L."/>
            <person name="Arachchi H.M."/>
            <person name="Berlin A.M."/>
            <person name="Chapman S.B."/>
            <person name="Dewar J."/>
            <person name="Goldberg J."/>
            <person name="Griggs A."/>
            <person name="Gujja S."/>
            <person name="Hansen M."/>
            <person name="Howarth C."/>
            <person name="Imamovic A."/>
            <person name="Larimer J."/>
            <person name="McCowan C."/>
            <person name="Murphy C."/>
            <person name="Neiman D."/>
            <person name="Pearson M."/>
            <person name="Priest M."/>
            <person name="Roberts A."/>
            <person name="Saif S."/>
            <person name="Shea T."/>
            <person name="Sisk P."/>
            <person name="Sykes S."/>
            <person name="Wortman J."/>
            <person name="Nusbaum C."/>
            <person name="Birren B."/>
        </authorList>
    </citation>
    <scope>NUCLEOTIDE SEQUENCE [LARGE SCALE GENOMIC DNA]</scope>
    <source>
        <strain evidence="6 7">90A8</strain>
    </source>
</reference>
<name>A0A0E2HIJ6_9FIRM</name>
<dbReference type="InterPro" id="IPR036388">
    <property type="entry name" value="WH-like_DNA-bd_sf"/>
</dbReference>
<dbReference type="SMART" id="SM00421">
    <property type="entry name" value="HTH_LUXR"/>
    <property type="match status" value="1"/>
</dbReference>
<protein>
    <recommendedName>
        <fullName evidence="5">HTH luxR-type domain-containing protein</fullName>
    </recommendedName>
</protein>
<proteinExistence type="predicted"/>
<evidence type="ECO:0000256" key="2">
    <source>
        <dbReference type="ARBA" id="ARBA00023125"/>
    </source>
</evidence>
<keyword evidence="2" id="KW-0238">DNA-binding</keyword>
<organism evidence="6 7">
    <name type="scientific">[Clostridium] clostridioforme 90A8</name>
    <dbReference type="NCBI Taxonomy" id="999408"/>
    <lineage>
        <taxon>Bacteria</taxon>
        <taxon>Bacillati</taxon>
        <taxon>Bacillota</taxon>
        <taxon>Clostridia</taxon>
        <taxon>Lachnospirales</taxon>
        <taxon>Lachnospiraceae</taxon>
        <taxon>Enterocloster</taxon>
    </lineage>
</organism>
<dbReference type="SUPFAM" id="SSF88659">
    <property type="entry name" value="Sigma3 and sigma4 domains of RNA polymerase sigma factors"/>
    <property type="match status" value="1"/>
</dbReference>
<dbReference type="SUPFAM" id="SSF46894">
    <property type="entry name" value="C-terminal effector domain of the bipartite response regulators"/>
    <property type="match status" value="1"/>
</dbReference>
<comment type="caution">
    <text evidence="6">The sequence shown here is derived from an EMBL/GenBank/DDBJ whole genome shotgun (WGS) entry which is preliminary data.</text>
</comment>
<feature type="domain" description="HTH luxR-type" evidence="5">
    <location>
        <begin position="94"/>
        <end position="151"/>
    </location>
</feature>
<gene>
    <name evidence="6" type="ORF">HMPREF1090_04350</name>
</gene>
<dbReference type="GO" id="GO:0006352">
    <property type="term" value="P:DNA-templated transcription initiation"/>
    <property type="evidence" value="ECO:0007669"/>
    <property type="project" value="InterPro"/>
</dbReference>
<feature type="compositionally biased region" description="Basic and acidic residues" evidence="4">
    <location>
        <begin position="54"/>
        <end position="66"/>
    </location>
</feature>
<dbReference type="InterPro" id="IPR016032">
    <property type="entry name" value="Sig_transdc_resp-reg_C-effctor"/>
</dbReference>
<dbReference type="InterPro" id="IPR013324">
    <property type="entry name" value="RNA_pol_sigma_r3/r4-like"/>
</dbReference>
<accession>A0A0E2HIJ6</accession>
<dbReference type="GO" id="GO:0003677">
    <property type="term" value="F:DNA binding"/>
    <property type="evidence" value="ECO:0007669"/>
    <property type="project" value="UniProtKB-KW"/>
</dbReference>
<dbReference type="PANTHER" id="PTHR44688:SF16">
    <property type="entry name" value="DNA-BINDING TRANSCRIPTIONAL ACTIVATOR DEVR_DOSR"/>
    <property type="match status" value="1"/>
</dbReference>
<keyword evidence="1" id="KW-0805">Transcription regulation</keyword>
<dbReference type="PANTHER" id="PTHR44688">
    <property type="entry name" value="DNA-BINDING TRANSCRIPTIONAL ACTIVATOR DEVR_DOSR"/>
    <property type="match status" value="1"/>
</dbReference>
<evidence type="ECO:0000256" key="1">
    <source>
        <dbReference type="ARBA" id="ARBA00023015"/>
    </source>
</evidence>
<dbReference type="PATRIC" id="fig|999408.3.peg.4666"/>
<evidence type="ECO:0000313" key="6">
    <source>
        <dbReference type="EMBL" id="ENZ09524.1"/>
    </source>
</evidence>
<dbReference type="EMBL" id="AGYR01000050">
    <property type="protein sequence ID" value="ENZ09524.1"/>
    <property type="molecule type" value="Genomic_DNA"/>
</dbReference>
<dbReference type="AlphaFoldDB" id="A0A0E2HIJ6"/>
<keyword evidence="3" id="KW-0804">Transcription</keyword>
<dbReference type="Pfam" id="PF08281">
    <property type="entry name" value="Sigma70_r4_2"/>
    <property type="match status" value="2"/>
</dbReference>
<evidence type="ECO:0000256" key="3">
    <source>
        <dbReference type="ARBA" id="ARBA00023163"/>
    </source>
</evidence>
<dbReference type="Gene3D" id="1.10.10.10">
    <property type="entry name" value="Winged helix-like DNA-binding domain superfamily/Winged helix DNA-binding domain"/>
    <property type="match status" value="2"/>
</dbReference>
<dbReference type="HOGENOM" id="CLU_1281340_0_0_9"/>
<dbReference type="Proteomes" id="UP000013085">
    <property type="component" value="Unassembled WGS sequence"/>
</dbReference>
<evidence type="ECO:0000256" key="4">
    <source>
        <dbReference type="SAM" id="MobiDB-lite"/>
    </source>
</evidence>
<dbReference type="InterPro" id="IPR013249">
    <property type="entry name" value="RNA_pol_sigma70_r4_t2"/>
</dbReference>
<dbReference type="GO" id="GO:0016987">
    <property type="term" value="F:sigma factor activity"/>
    <property type="evidence" value="ECO:0007669"/>
    <property type="project" value="InterPro"/>
</dbReference>